<dbReference type="EC" id="2.7.13.3" evidence="2"/>
<feature type="region of interest" description="Disordered" evidence="6">
    <location>
        <begin position="887"/>
        <end position="908"/>
    </location>
</feature>
<keyword evidence="7" id="KW-1133">Transmembrane helix</keyword>
<dbReference type="GO" id="GO:0000155">
    <property type="term" value="F:phosphorelay sensor kinase activity"/>
    <property type="evidence" value="ECO:0007669"/>
    <property type="project" value="InterPro"/>
</dbReference>
<dbReference type="InterPro" id="IPR005467">
    <property type="entry name" value="His_kinase_dom"/>
</dbReference>
<dbReference type="InterPro" id="IPR001789">
    <property type="entry name" value="Sig_transdc_resp-reg_receiver"/>
</dbReference>
<feature type="region of interest" description="Disordered" evidence="6">
    <location>
        <begin position="683"/>
        <end position="711"/>
    </location>
</feature>
<evidence type="ECO:0000256" key="4">
    <source>
        <dbReference type="ARBA" id="ARBA00022777"/>
    </source>
</evidence>
<evidence type="ECO:0000256" key="2">
    <source>
        <dbReference type="ARBA" id="ARBA00012438"/>
    </source>
</evidence>
<evidence type="ECO:0000256" key="1">
    <source>
        <dbReference type="ARBA" id="ARBA00000085"/>
    </source>
</evidence>
<evidence type="ECO:0000313" key="11">
    <source>
        <dbReference type="Proteomes" id="UP000027265"/>
    </source>
</evidence>
<protein>
    <recommendedName>
        <fullName evidence="2">histidine kinase</fullName>
        <ecNumber evidence="2">2.7.13.3</ecNumber>
    </recommendedName>
</protein>
<dbReference type="Gene3D" id="3.40.50.2300">
    <property type="match status" value="1"/>
</dbReference>
<dbReference type="PANTHER" id="PTHR43047:SF66">
    <property type="entry name" value="HISKA"/>
    <property type="match status" value="1"/>
</dbReference>
<dbReference type="InterPro" id="IPR011006">
    <property type="entry name" value="CheY-like_superfamily"/>
</dbReference>
<dbReference type="InterPro" id="IPR004358">
    <property type="entry name" value="Sig_transdc_His_kin-like_C"/>
</dbReference>
<dbReference type="GO" id="GO:0005886">
    <property type="term" value="C:plasma membrane"/>
    <property type="evidence" value="ECO:0007669"/>
    <property type="project" value="TreeGrafter"/>
</dbReference>
<feature type="transmembrane region" description="Helical" evidence="7">
    <location>
        <begin position="265"/>
        <end position="284"/>
    </location>
</feature>
<evidence type="ECO:0000259" key="8">
    <source>
        <dbReference type="PROSITE" id="PS50109"/>
    </source>
</evidence>
<evidence type="ECO:0000256" key="3">
    <source>
        <dbReference type="ARBA" id="ARBA00022679"/>
    </source>
</evidence>
<dbReference type="Gene3D" id="3.30.565.10">
    <property type="entry name" value="Histidine kinase-like ATPase, C-terminal domain"/>
    <property type="match status" value="1"/>
</dbReference>
<feature type="transmembrane region" description="Helical" evidence="7">
    <location>
        <begin position="296"/>
        <end position="314"/>
    </location>
</feature>
<dbReference type="Pfam" id="PF00072">
    <property type="entry name" value="Response_reg"/>
    <property type="match status" value="1"/>
</dbReference>
<gene>
    <name evidence="10" type="ORF">JAAARDRAFT_194230</name>
</gene>
<dbReference type="SMART" id="SM00448">
    <property type="entry name" value="REC"/>
    <property type="match status" value="1"/>
</dbReference>
<dbReference type="Pfam" id="PF02518">
    <property type="entry name" value="HATPase_c"/>
    <property type="match status" value="1"/>
</dbReference>
<evidence type="ECO:0000313" key="10">
    <source>
        <dbReference type="EMBL" id="KDQ57047.1"/>
    </source>
</evidence>
<dbReference type="PANTHER" id="PTHR43047">
    <property type="entry name" value="TWO-COMPONENT HISTIDINE PROTEIN KINASE"/>
    <property type="match status" value="1"/>
</dbReference>
<dbReference type="EMBL" id="KL197720">
    <property type="protein sequence ID" value="KDQ57047.1"/>
    <property type="molecule type" value="Genomic_DNA"/>
</dbReference>
<dbReference type="HOGENOM" id="CLU_006108_0_0_1"/>
<dbReference type="PRINTS" id="PR00344">
    <property type="entry name" value="BCTRLSENSOR"/>
</dbReference>
<dbReference type="GO" id="GO:0009927">
    <property type="term" value="F:histidine phosphotransfer kinase activity"/>
    <property type="evidence" value="ECO:0007669"/>
    <property type="project" value="TreeGrafter"/>
</dbReference>
<keyword evidence="4" id="KW-0418">Kinase</keyword>
<feature type="domain" description="Response regulatory" evidence="9">
    <location>
        <begin position="758"/>
        <end position="880"/>
    </location>
</feature>
<comment type="catalytic activity">
    <reaction evidence="1">
        <text>ATP + protein L-histidine = ADP + protein N-phospho-L-histidine.</text>
        <dbReference type="EC" id="2.7.13.3"/>
    </reaction>
</comment>
<feature type="domain" description="Histidine kinase" evidence="8">
    <location>
        <begin position="382"/>
        <end position="667"/>
    </location>
</feature>
<dbReference type="SUPFAM" id="SSF52172">
    <property type="entry name" value="CheY-like"/>
    <property type="match status" value="1"/>
</dbReference>
<dbReference type="OrthoDB" id="60033at2759"/>
<dbReference type="SUPFAM" id="SSF55874">
    <property type="entry name" value="ATPase domain of HSP90 chaperone/DNA topoisomerase II/histidine kinase"/>
    <property type="match status" value="1"/>
</dbReference>
<keyword evidence="3" id="KW-0808">Transferase</keyword>
<dbReference type="AlphaFoldDB" id="A0A067Q0N5"/>
<dbReference type="CDD" id="cd17546">
    <property type="entry name" value="REC_hyHK_CKI1_RcsC-like"/>
    <property type="match status" value="1"/>
</dbReference>
<dbReference type="SUPFAM" id="SSF47384">
    <property type="entry name" value="Homodimeric domain of signal transducing histidine kinase"/>
    <property type="match status" value="1"/>
</dbReference>
<proteinExistence type="predicted"/>
<accession>A0A067Q0N5</accession>
<organism evidence="10 11">
    <name type="scientific">Jaapia argillacea MUCL 33604</name>
    <dbReference type="NCBI Taxonomy" id="933084"/>
    <lineage>
        <taxon>Eukaryota</taxon>
        <taxon>Fungi</taxon>
        <taxon>Dikarya</taxon>
        <taxon>Basidiomycota</taxon>
        <taxon>Agaricomycotina</taxon>
        <taxon>Agaricomycetes</taxon>
        <taxon>Agaricomycetidae</taxon>
        <taxon>Jaapiales</taxon>
        <taxon>Jaapiaceae</taxon>
        <taxon>Jaapia</taxon>
    </lineage>
</organism>
<dbReference type="SMART" id="SM00387">
    <property type="entry name" value="HATPase_c"/>
    <property type="match status" value="1"/>
</dbReference>
<dbReference type="InterPro" id="IPR036097">
    <property type="entry name" value="HisK_dim/P_sf"/>
</dbReference>
<feature type="transmembrane region" description="Helical" evidence="7">
    <location>
        <begin position="225"/>
        <end position="245"/>
    </location>
</feature>
<dbReference type="InterPro" id="IPR036890">
    <property type="entry name" value="HATPase_C_sf"/>
</dbReference>
<keyword evidence="7" id="KW-0812">Transmembrane</keyword>
<dbReference type="Proteomes" id="UP000027265">
    <property type="component" value="Unassembled WGS sequence"/>
</dbReference>
<dbReference type="PROSITE" id="PS50109">
    <property type="entry name" value="HIS_KIN"/>
    <property type="match status" value="1"/>
</dbReference>
<keyword evidence="7" id="KW-0472">Membrane</keyword>
<dbReference type="InParanoid" id="A0A067Q0N5"/>
<evidence type="ECO:0000256" key="5">
    <source>
        <dbReference type="PROSITE-ProRule" id="PRU00169"/>
    </source>
</evidence>
<feature type="modified residue" description="4-aspartylphosphate" evidence="5">
    <location>
        <position position="815"/>
    </location>
</feature>
<name>A0A067Q0N5_9AGAM</name>
<evidence type="ECO:0000259" key="9">
    <source>
        <dbReference type="PROSITE" id="PS50110"/>
    </source>
</evidence>
<feature type="transmembrane region" description="Helical" evidence="7">
    <location>
        <begin position="199"/>
        <end position="218"/>
    </location>
</feature>
<sequence length="908" mass="101626">MPSPATLPLHRPYIDREITFDTTDHRQVWSRFWTGFGKKITQASTGAPSDGLGDVSDISPPVPAFLAAQQQAAAEDDGRDWVVDEIVVTGEDDLHTRLDSDKDTISHRSELRSGSAYRQAFAGSHCCERGLFGWWRIRVWPAVYSFFNPKFEDPDAELEFQKQLWYTTKPVSFYASLYLLLDFCLSLILNHSTTLYEKIVYYGGMSAFTLPVPFMVIMDVSRKRPVFFQTWLCITIWYCGISEVIQMKQCGFYTDQNHCHGKEPAVEINCAVLIVRIVYYITALPAMMMFIVSRRFYNFVAQVVVLVLLLAIVLPDQRIFSRNVISFVIFSIFIQGLHYSREMTDRRMYLLNTQLKIAYRGQQKAQVAESKAFQSKRRFASYIFHEVRVPLNTAMLAYQNLRTSNAFRDQHLQGHSVEVYALEVSLTMMQQVLDDVLDHQSQQAVIISSLYYKMTFAEMDTGRFDSSPQPFPLHLAITSMMGPIAVATMAKSLRLHVDLDDRVDRLRWDSRTPGHDGLWVVGDEIRLCQVLTNLASNAVKFTPNGGEVKVSTKLLAPLLDDKLDELESPTHRKQLNPLVNAYRNRQDTLVFRIEVQDTGPGIRPSDLLDSRLFQPYVQTKLGKMSGSGTGLGLAIVRQIVSLSGGRLGVQSCKGAGATFWVEFSYPIATAAAVEAARSTRSFLPTPPESLPTSQTSSVEPEKFPSSATSSGNNLALHLAPPGIPKLVTGPTESPTPPFRRVDSSLDLPSPSLVDARLRVLVVDDDPLTRTLMTRMLERLGCVVDTATDGRQFLDALISPLVGSVSPRSYDLISMDNQMPIMTGEEAVREFRSLGRTDLVVGVTGNALAEDQASYTRAGADRILTKPVMLKDLKALLQMALERRVLVGDEQKASEPSQTEPPRSESLLR</sequence>
<evidence type="ECO:0000256" key="7">
    <source>
        <dbReference type="SAM" id="Phobius"/>
    </source>
</evidence>
<keyword evidence="5" id="KW-0597">Phosphoprotein</keyword>
<dbReference type="PROSITE" id="PS50110">
    <property type="entry name" value="RESPONSE_REGULATORY"/>
    <property type="match status" value="1"/>
</dbReference>
<evidence type="ECO:0000256" key="6">
    <source>
        <dbReference type="SAM" id="MobiDB-lite"/>
    </source>
</evidence>
<feature type="transmembrane region" description="Helical" evidence="7">
    <location>
        <begin position="171"/>
        <end position="193"/>
    </location>
</feature>
<reference evidence="11" key="1">
    <citation type="journal article" date="2014" name="Proc. Natl. Acad. Sci. U.S.A.">
        <title>Extensive sampling of basidiomycete genomes demonstrates inadequacy of the white-rot/brown-rot paradigm for wood decay fungi.</title>
        <authorList>
            <person name="Riley R."/>
            <person name="Salamov A.A."/>
            <person name="Brown D.W."/>
            <person name="Nagy L.G."/>
            <person name="Floudas D."/>
            <person name="Held B.W."/>
            <person name="Levasseur A."/>
            <person name="Lombard V."/>
            <person name="Morin E."/>
            <person name="Otillar R."/>
            <person name="Lindquist E.A."/>
            <person name="Sun H."/>
            <person name="LaButti K.M."/>
            <person name="Schmutz J."/>
            <person name="Jabbour D."/>
            <person name="Luo H."/>
            <person name="Baker S.E."/>
            <person name="Pisabarro A.G."/>
            <person name="Walton J.D."/>
            <person name="Blanchette R.A."/>
            <person name="Henrissat B."/>
            <person name="Martin F."/>
            <person name="Cullen D."/>
            <person name="Hibbett D.S."/>
            <person name="Grigoriev I.V."/>
        </authorList>
    </citation>
    <scope>NUCLEOTIDE SEQUENCE [LARGE SCALE GENOMIC DNA]</scope>
    <source>
        <strain evidence="11">MUCL 33604</strain>
    </source>
</reference>
<keyword evidence="11" id="KW-1185">Reference proteome</keyword>
<dbReference type="InterPro" id="IPR003594">
    <property type="entry name" value="HATPase_dom"/>
</dbReference>
<dbReference type="STRING" id="933084.A0A067Q0N5"/>
<feature type="transmembrane region" description="Helical" evidence="7">
    <location>
        <begin position="320"/>
        <end position="339"/>
    </location>
</feature>